<dbReference type="EMBL" id="JBBXMP010000022">
    <property type="protein sequence ID" value="KAL0067932.1"/>
    <property type="molecule type" value="Genomic_DNA"/>
</dbReference>
<keyword evidence="2" id="KW-1185">Reference proteome</keyword>
<sequence>MTRRGVPVEFSVSFDQKGERQKQTATEKKERPFVTGGHSGGIWPIVIQVPRNIAQEVLDRLTLVVDQHYTIASPAALIEALQNDDEFLTVERMIMADPQATPYYWAMVTCKTVALYIEDQKEASTHSTWSGAFFAMVSKSRPPFYDLVVDTWAPVLPGPVPPSTPSSPSPSAFRGATPPSSRFLAAAGSPSPSKAPSKEKYVLRTVASPASASRGFSAPSVGPSRTAIRAARKPLRSADLSLNAIDYFPSHGYTQMDVDAIVSIFTENANDEIGFIESLTSHMSGVPADEAGYIHRMLFNRW</sequence>
<protein>
    <submittedName>
        <fullName evidence="1">Uncharacterized protein</fullName>
    </submittedName>
</protein>
<name>A0ABR3A5W3_9AGAR</name>
<evidence type="ECO:0000313" key="1">
    <source>
        <dbReference type="EMBL" id="KAL0067932.1"/>
    </source>
</evidence>
<organism evidence="1 2">
    <name type="scientific">Marasmius tenuissimus</name>
    <dbReference type="NCBI Taxonomy" id="585030"/>
    <lineage>
        <taxon>Eukaryota</taxon>
        <taxon>Fungi</taxon>
        <taxon>Dikarya</taxon>
        <taxon>Basidiomycota</taxon>
        <taxon>Agaricomycotina</taxon>
        <taxon>Agaricomycetes</taxon>
        <taxon>Agaricomycetidae</taxon>
        <taxon>Agaricales</taxon>
        <taxon>Marasmiineae</taxon>
        <taxon>Marasmiaceae</taxon>
        <taxon>Marasmius</taxon>
    </lineage>
</organism>
<evidence type="ECO:0000313" key="2">
    <source>
        <dbReference type="Proteomes" id="UP001437256"/>
    </source>
</evidence>
<accession>A0ABR3A5W3</accession>
<comment type="caution">
    <text evidence="1">The sequence shown here is derived from an EMBL/GenBank/DDBJ whole genome shotgun (WGS) entry which is preliminary data.</text>
</comment>
<proteinExistence type="predicted"/>
<gene>
    <name evidence="1" type="ORF">AAF712_005101</name>
</gene>
<dbReference type="Proteomes" id="UP001437256">
    <property type="component" value="Unassembled WGS sequence"/>
</dbReference>
<reference evidence="1 2" key="1">
    <citation type="submission" date="2024-05" db="EMBL/GenBank/DDBJ databases">
        <title>A draft genome resource for the thread blight pathogen Marasmius tenuissimus strain MS-2.</title>
        <authorList>
            <person name="Yulfo-Soto G.E."/>
            <person name="Baruah I.K."/>
            <person name="Amoako-Attah I."/>
            <person name="Bukari Y."/>
            <person name="Meinhardt L.W."/>
            <person name="Bailey B.A."/>
            <person name="Cohen S.P."/>
        </authorList>
    </citation>
    <scope>NUCLEOTIDE SEQUENCE [LARGE SCALE GENOMIC DNA]</scope>
    <source>
        <strain evidence="1 2">MS-2</strain>
    </source>
</reference>